<evidence type="ECO:0000313" key="3">
    <source>
        <dbReference type="EMBL" id="MFC0633315.1"/>
    </source>
</evidence>
<dbReference type="RefSeq" id="WP_376835053.1">
    <property type="nucleotide sequence ID" value="NZ_JBHLSW010000003.1"/>
</dbReference>
<accession>A0ABV6R119</accession>
<feature type="compositionally biased region" description="Low complexity" evidence="1">
    <location>
        <begin position="42"/>
        <end position="64"/>
    </location>
</feature>
<feature type="chain" id="PRO_5045179801" description="Lipoprotein" evidence="2">
    <location>
        <begin position="17"/>
        <end position="86"/>
    </location>
</feature>
<evidence type="ECO:0008006" key="5">
    <source>
        <dbReference type="Google" id="ProtNLM"/>
    </source>
</evidence>
<evidence type="ECO:0000256" key="1">
    <source>
        <dbReference type="SAM" id="MobiDB-lite"/>
    </source>
</evidence>
<evidence type="ECO:0000256" key="2">
    <source>
        <dbReference type="SAM" id="SignalP"/>
    </source>
</evidence>
<keyword evidence="2" id="KW-0732">Signal</keyword>
<comment type="caution">
    <text evidence="3">The sequence shown here is derived from an EMBL/GenBank/DDBJ whole genome shotgun (WGS) entry which is preliminary data.</text>
</comment>
<gene>
    <name evidence="3" type="ORF">ACFFGE_05400</name>
</gene>
<dbReference type="EMBL" id="JBHLSW010000003">
    <property type="protein sequence ID" value="MFC0633315.1"/>
    <property type="molecule type" value="Genomic_DNA"/>
</dbReference>
<protein>
    <recommendedName>
        <fullName evidence="5">Lipoprotein</fullName>
    </recommendedName>
</protein>
<feature type="signal peptide" evidence="2">
    <location>
        <begin position="1"/>
        <end position="16"/>
    </location>
</feature>
<feature type="region of interest" description="Disordered" evidence="1">
    <location>
        <begin position="42"/>
        <end position="86"/>
    </location>
</feature>
<sequence>MRLMSMIALAAAAALAACEDRPDGGAYTSEAEVVEALPAEDMAADAAGEAEVAPDEAPAATDPTALPPDERDSEESVQPESETLFY</sequence>
<keyword evidence="4" id="KW-1185">Reference proteome</keyword>
<evidence type="ECO:0000313" key="4">
    <source>
        <dbReference type="Proteomes" id="UP001589906"/>
    </source>
</evidence>
<reference evidence="3 4" key="1">
    <citation type="submission" date="2024-09" db="EMBL/GenBank/DDBJ databases">
        <authorList>
            <person name="Sun Q."/>
            <person name="Mori K."/>
        </authorList>
    </citation>
    <scope>NUCLEOTIDE SEQUENCE [LARGE SCALE GENOMIC DNA]</scope>
    <source>
        <strain evidence="3 4">NCAIM B.02621</strain>
    </source>
</reference>
<proteinExistence type="predicted"/>
<dbReference type="Proteomes" id="UP001589906">
    <property type="component" value="Unassembled WGS sequence"/>
</dbReference>
<dbReference type="PROSITE" id="PS51257">
    <property type="entry name" value="PROKAR_LIPOPROTEIN"/>
    <property type="match status" value="1"/>
</dbReference>
<organism evidence="3 4">
    <name type="scientific">Brevundimonas balnearis</name>
    <dbReference type="NCBI Taxonomy" id="1572858"/>
    <lineage>
        <taxon>Bacteria</taxon>
        <taxon>Pseudomonadati</taxon>
        <taxon>Pseudomonadota</taxon>
        <taxon>Alphaproteobacteria</taxon>
        <taxon>Caulobacterales</taxon>
        <taxon>Caulobacteraceae</taxon>
        <taxon>Brevundimonas</taxon>
    </lineage>
</organism>
<name>A0ABV6R119_9CAUL</name>